<evidence type="ECO:0000313" key="1">
    <source>
        <dbReference type="EMBL" id="KAJ6802431.1"/>
    </source>
</evidence>
<reference evidence="1" key="1">
    <citation type="journal article" date="2023" name="GigaByte">
        <title>Genome assembly of the bearded iris, Iris pallida Lam.</title>
        <authorList>
            <person name="Bruccoleri R.E."/>
            <person name="Oakeley E.J."/>
            <person name="Faust A.M.E."/>
            <person name="Altorfer M."/>
            <person name="Dessus-Babus S."/>
            <person name="Burckhardt D."/>
            <person name="Oertli M."/>
            <person name="Naumann U."/>
            <person name="Petersen F."/>
            <person name="Wong J."/>
        </authorList>
    </citation>
    <scope>NUCLEOTIDE SEQUENCE</scope>
    <source>
        <strain evidence="1">GSM-AAB239-AS_SAM_17_03QT</strain>
    </source>
</reference>
<accession>A0AAX6EEK7</accession>
<gene>
    <name evidence="1" type="ORF">M6B38_193295</name>
</gene>
<organism evidence="1 2">
    <name type="scientific">Iris pallida</name>
    <name type="common">Sweet iris</name>
    <dbReference type="NCBI Taxonomy" id="29817"/>
    <lineage>
        <taxon>Eukaryota</taxon>
        <taxon>Viridiplantae</taxon>
        <taxon>Streptophyta</taxon>
        <taxon>Embryophyta</taxon>
        <taxon>Tracheophyta</taxon>
        <taxon>Spermatophyta</taxon>
        <taxon>Magnoliopsida</taxon>
        <taxon>Liliopsida</taxon>
        <taxon>Asparagales</taxon>
        <taxon>Iridaceae</taxon>
        <taxon>Iridoideae</taxon>
        <taxon>Irideae</taxon>
        <taxon>Iris</taxon>
    </lineage>
</organism>
<proteinExistence type="predicted"/>
<keyword evidence="2" id="KW-1185">Reference proteome</keyword>
<dbReference type="AlphaFoldDB" id="A0AAX6EEK7"/>
<reference evidence="1" key="2">
    <citation type="submission" date="2023-04" db="EMBL/GenBank/DDBJ databases">
        <authorList>
            <person name="Bruccoleri R.E."/>
            <person name="Oakeley E.J."/>
            <person name="Faust A.-M."/>
            <person name="Dessus-Babus S."/>
            <person name="Altorfer M."/>
            <person name="Burckhardt D."/>
            <person name="Oertli M."/>
            <person name="Naumann U."/>
            <person name="Petersen F."/>
            <person name="Wong J."/>
        </authorList>
    </citation>
    <scope>NUCLEOTIDE SEQUENCE</scope>
    <source>
        <strain evidence="1">GSM-AAB239-AS_SAM_17_03QT</strain>
        <tissue evidence="1">Leaf</tissue>
    </source>
</reference>
<evidence type="ECO:0000313" key="2">
    <source>
        <dbReference type="Proteomes" id="UP001140949"/>
    </source>
</evidence>
<dbReference type="Proteomes" id="UP001140949">
    <property type="component" value="Unassembled WGS sequence"/>
</dbReference>
<dbReference type="EMBL" id="JANAVB010037413">
    <property type="protein sequence ID" value="KAJ6802431.1"/>
    <property type="molecule type" value="Genomic_DNA"/>
</dbReference>
<name>A0AAX6EEK7_IRIPA</name>
<sequence length="84" mass="10101">MMLADGDDDRWENEWQQWPRRRVVRLRRWWPSAGMGQVTNVGLGFWVFDFYGCCHRVRGVGQQGYWDSCPNCRTRDAVFVMERN</sequence>
<comment type="caution">
    <text evidence="1">The sequence shown here is derived from an EMBL/GenBank/DDBJ whole genome shotgun (WGS) entry which is preliminary data.</text>
</comment>
<protein>
    <submittedName>
        <fullName evidence="1">Uncharacterized protein</fullName>
    </submittedName>
</protein>